<protein>
    <submittedName>
        <fullName evidence="9">Di-haem Cytochrome c peroxidase</fullName>
    </submittedName>
</protein>
<dbReference type="GO" id="GO:0046872">
    <property type="term" value="F:metal ion binding"/>
    <property type="evidence" value="ECO:0007669"/>
    <property type="project" value="UniProtKB-KW"/>
</dbReference>
<dbReference type="InterPro" id="IPR009056">
    <property type="entry name" value="Cyt_c-like_dom"/>
</dbReference>
<reference evidence="9 10" key="1">
    <citation type="submission" date="2016-11" db="EMBL/GenBank/DDBJ databases">
        <authorList>
            <person name="Jaros S."/>
            <person name="Januszkiewicz K."/>
            <person name="Wedrychowicz H."/>
        </authorList>
    </citation>
    <scope>NUCLEOTIDE SEQUENCE [LARGE SCALE GENOMIC DNA]</scope>
    <source>
        <strain evidence="9">NCIMB 2154T</strain>
    </source>
</reference>
<dbReference type="Proteomes" id="UP000231564">
    <property type="component" value="Chromosome MARIT"/>
</dbReference>
<dbReference type="KEGG" id="tmar:MARIT_0228"/>
<dbReference type="PANTHER" id="PTHR30600:SF10">
    <property type="entry name" value="BLL6722 PROTEIN"/>
    <property type="match status" value="1"/>
</dbReference>
<name>A0A2H1E5W8_9FLAO</name>
<dbReference type="RefSeq" id="WP_024740291.1">
    <property type="nucleotide sequence ID" value="NZ_BAUG01000005.1"/>
</dbReference>
<keyword evidence="5" id="KW-0560">Oxidoreductase</keyword>
<dbReference type="GO" id="GO:0004130">
    <property type="term" value="F:cytochrome-c peroxidase activity"/>
    <property type="evidence" value="ECO:0007669"/>
    <property type="project" value="TreeGrafter"/>
</dbReference>
<dbReference type="GO" id="GO:0020037">
    <property type="term" value="F:heme binding"/>
    <property type="evidence" value="ECO:0007669"/>
    <property type="project" value="InterPro"/>
</dbReference>
<evidence type="ECO:0000256" key="2">
    <source>
        <dbReference type="ARBA" id="ARBA00022617"/>
    </source>
</evidence>
<dbReference type="Pfam" id="PF03150">
    <property type="entry name" value="CCP_MauG"/>
    <property type="match status" value="1"/>
</dbReference>
<evidence type="ECO:0000256" key="1">
    <source>
        <dbReference type="ARBA" id="ARBA00004196"/>
    </source>
</evidence>
<dbReference type="InterPro" id="IPR036909">
    <property type="entry name" value="Cyt_c-like_dom_sf"/>
</dbReference>
<evidence type="ECO:0000313" key="9">
    <source>
        <dbReference type="EMBL" id="SFZ80138.1"/>
    </source>
</evidence>
<dbReference type="AlphaFoldDB" id="A0A2H1E5W8"/>
<dbReference type="Gene3D" id="1.10.760.10">
    <property type="entry name" value="Cytochrome c-like domain"/>
    <property type="match status" value="2"/>
</dbReference>
<keyword evidence="3 7" id="KW-0479">Metal-binding</keyword>
<dbReference type="InterPro" id="IPR004852">
    <property type="entry name" value="Di-haem_cyt_c_peroxidsae"/>
</dbReference>
<dbReference type="GO" id="GO:0009055">
    <property type="term" value="F:electron transfer activity"/>
    <property type="evidence" value="ECO:0007669"/>
    <property type="project" value="InterPro"/>
</dbReference>
<dbReference type="InterPro" id="IPR051395">
    <property type="entry name" value="Cytochrome_c_Peroxidase/MauG"/>
</dbReference>
<keyword evidence="4" id="KW-0732">Signal</keyword>
<evidence type="ECO:0000256" key="6">
    <source>
        <dbReference type="ARBA" id="ARBA00023004"/>
    </source>
</evidence>
<dbReference type="GO" id="GO:0030313">
    <property type="term" value="C:cell envelope"/>
    <property type="evidence" value="ECO:0007669"/>
    <property type="project" value="UniProtKB-SubCell"/>
</dbReference>
<evidence type="ECO:0000256" key="3">
    <source>
        <dbReference type="ARBA" id="ARBA00022723"/>
    </source>
</evidence>
<evidence type="ECO:0000256" key="5">
    <source>
        <dbReference type="ARBA" id="ARBA00023002"/>
    </source>
</evidence>
<keyword evidence="2 7" id="KW-0349">Heme</keyword>
<feature type="domain" description="Cytochrome c" evidence="8">
    <location>
        <begin position="275"/>
        <end position="413"/>
    </location>
</feature>
<dbReference type="PANTHER" id="PTHR30600">
    <property type="entry name" value="CYTOCHROME C PEROXIDASE-RELATED"/>
    <property type="match status" value="1"/>
</dbReference>
<evidence type="ECO:0000256" key="7">
    <source>
        <dbReference type="PROSITE-ProRule" id="PRU00433"/>
    </source>
</evidence>
<accession>A0A2H1E5W8</accession>
<comment type="subcellular location">
    <subcellularLocation>
        <location evidence="1">Cell envelope</location>
    </subcellularLocation>
</comment>
<keyword evidence="10" id="KW-1185">Reference proteome</keyword>
<proteinExistence type="predicted"/>
<dbReference type="OrthoDB" id="9805202at2"/>
<sequence length="445" mass="49389">MNKLLFITSLTTTLLSCSKEEHYDPISKIDAKLESLLSERSGGLGKYYYVLPKSNEYSKIPQDPRNPITKAKVNLGKMLFHETGLGQKPKKEEGRGTYSCASCHHAKGGFQATLRQGIGDGGIGFGLTGESRTKSANYTNELVDVQPIKSPSALNGAYQKVTLWNGQFGATGMNANTQSQWIDGTPKETNKLGYEGLETQAIAGLKVHRFLVNKPLMDALGYTPFFDKAFPDIEESKRYSFEIAGLAIAAYERTILANEAPFQKWLRGDVNSMSEKEKKGAVLFFEKAKCYECHNGSALNSMSFMALGMKDLMGVGILGKPVDEATKKGRGGFTKNAEDDYKFKVPQLYSIVYNGFYGHGSSFSSVKEVIEYKNKAVKENIEVPDNKLDARFKPLNLSEEEIDLLTLFIEKSLNDSDLDRYVPERVLSNNCIPNNDVKSQQEICN</sequence>
<dbReference type="SUPFAM" id="SSF46626">
    <property type="entry name" value="Cytochrome c"/>
    <property type="match status" value="2"/>
</dbReference>
<evidence type="ECO:0000313" key="10">
    <source>
        <dbReference type="Proteomes" id="UP000231564"/>
    </source>
</evidence>
<evidence type="ECO:0000256" key="4">
    <source>
        <dbReference type="ARBA" id="ARBA00022729"/>
    </source>
</evidence>
<evidence type="ECO:0000259" key="8">
    <source>
        <dbReference type="PROSITE" id="PS51007"/>
    </source>
</evidence>
<gene>
    <name evidence="9" type="ORF">MARIT_0228</name>
</gene>
<dbReference type="GeneID" id="47721832"/>
<dbReference type="PROSITE" id="PS51007">
    <property type="entry name" value="CYTC"/>
    <property type="match status" value="1"/>
</dbReference>
<organism evidence="9 10">
    <name type="scientific">Tenacibaculum maritimum NCIMB 2154</name>
    <dbReference type="NCBI Taxonomy" id="1349785"/>
    <lineage>
        <taxon>Bacteria</taxon>
        <taxon>Pseudomonadati</taxon>
        <taxon>Bacteroidota</taxon>
        <taxon>Flavobacteriia</taxon>
        <taxon>Flavobacteriales</taxon>
        <taxon>Flavobacteriaceae</taxon>
        <taxon>Tenacibaculum</taxon>
    </lineage>
</organism>
<dbReference type="EMBL" id="LT634361">
    <property type="protein sequence ID" value="SFZ80138.1"/>
    <property type="molecule type" value="Genomic_DNA"/>
</dbReference>
<keyword evidence="6 7" id="KW-0408">Iron</keyword>
<keyword evidence="9" id="KW-0575">Peroxidase</keyword>
<dbReference type="PROSITE" id="PS51257">
    <property type="entry name" value="PROKAR_LIPOPROTEIN"/>
    <property type="match status" value="1"/>
</dbReference>